<dbReference type="GO" id="GO:0002181">
    <property type="term" value="P:cytoplasmic translation"/>
    <property type="evidence" value="ECO:0007669"/>
    <property type="project" value="TreeGrafter"/>
</dbReference>
<protein>
    <recommendedName>
        <fullName evidence="5">Large ribosomal subunit protein uL10</fullName>
    </recommendedName>
    <alternativeName>
        <fullName evidence="6">60S acidic ribosomal protein P0</fullName>
    </alternativeName>
</protein>
<evidence type="ECO:0000256" key="7">
    <source>
        <dbReference type="SAM" id="MobiDB-lite"/>
    </source>
</evidence>
<feature type="region of interest" description="Disordered" evidence="7">
    <location>
        <begin position="99"/>
        <end position="118"/>
    </location>
</feature>
<evidence type="ECO:0000256" key="3">
    <source>
        <dbReference type="ARBA" id="ARBA00022980"/>
    </source>
</evidence>
<evidence type="ECO:0000256" key="1">
    <source>
        <dbReference type="ARBA" id="ARBA00002200"/>
    </source>
</evidence>
<evidence type="ECO:0000313" key="8">
    <source>
        <dbReference type="EMBL" id="ETE69868.1"/>
    </source>
</evidence>
<name>V8P782_OPHHA</name>
<dbReference type="Pfam" id="PF00428">
    <property type="entry name" value="Ribosomal_60s"/>
    <property type="match status" value="1"/>
</dbReference>
<feature type="non-terminal residue" evidence="8">
    <location>
        <position position="1"/>
    </location>
</feature>
<reference evidence="8 9" key="1">
    <citation type="journal article" date="2013" name="Proc. Natl. Acad. Sci. U.S.A.">
        <title>The king cobra genome reveals dynamic gene evolution and adaptation in the snake venom system.</title>
        <authorList>
            <person name="Vonk F.J."/>
            <person name="Casewell N.R."/>
            <person name="Henkel C.V."/>
            <person name="Heimberg A.M."/>
            <person name="Jansen H.J."/>
            <person name="McCleary R.J."/>
            <person name="Kerkkamp H.M."/>
            <person name="Vos R.A."/>
            <person name="Guerreiro I."/>
            <person name="Calvete J.J."/>
            <person name="Wuster W."/>
            <person name="Woods A.E."/>
            <person name="Logan J.M."/>
            <person name="Harrison R.A."/>
            <person name="Castoe T.A."/>
            <person name="de Koning A.P."/>
            <person name="Pollock D.D."/>
            <person name="Yandell M."/>
            <person name="Calderon D."/>
            <person name="Renjifo C."/>
            <person name="Currier R.B."/>
            <person name="Salgado D."/>
            <person name="Pla D."/>
            <person name="Sanz L."/>
            <person name="Hyder A.S."/>
            <person name="Ribeiro J.M."/>
            <person name="Arntzen J.W."/>
            <person name="van den Thillart G.E."/>
            <person name="Boetzer M."/>
            <person name="Pirovano W."/>
            <person name="Dirks R.P."/>
            <person name="Spaink H.P."/>
            <person name="Duboule D."/>
            <person name="McGlinn E."/>
            <person name="Kini R.M."/>
            <person name="Richardson M.K."/>
        </authorList>
    </citation>
    <scope>NUCLEOTIDE SEQUENCE</scope>
    <source>
        <tissue evidence="8">Blood</tissue>
    </source>
</reference>
<sequence>MLNISPFSFGLIIQQVFNNGSIYNPEILDITEETLHKHFLEGVRNIASVYLQTGYPTTNSSFPLDEKVKAFLVDLSAFAAAAPAVTEAAAPAAAVPAKEEVKEESKEFDEDMGFGLFD</sequence>
<comment type="function">
    <text evidence="1">Ribosomal protein P0 is the functional equivalent of E.coli protein L10.</text>
</comment>
<dbReference type="OrthoDB" id="10259902at2759"/>
<dbReference type="Gene3D" id="3.30.70.1730">
    <property type="match status" value="1"/>
</dbReference>
<evidence type="ECO:0000256" key="5">
    <source>
        <dbReference type="ARBA" id="ARBA00035202"/>
    </source>
</evidence>
<evidence type="ECO:0000256" key="6">
    <source>
        <dbReference type="ARBA" id="ARBA00035444"/>
    </source>
</evidence>
<keyword evidence="9" id="KW-1185">Reference proteome</keyword>
<dbReference type="AlphaFoldDB" id="V8P782"/>
<dbReference type="GO" id="GO:0000027">
    <property type="term" value="P:ribosomal large subunit assembly"/>
    <property type="evidence" value="ECO:0007669"/>
    <property type="project" value="TreeGrafter"/>
</dbReference>
<proteinExistence type="inferred from homology"/>
<dbReference type="PANTHER" id="PTHR45699">
    <property type="entry name" value="60S ACIDIC RIBOSOMAL PROTEIN P0"/>
    <property type="match status" value="1"/>
</dbReference>
<dbReference type="GO" id="GO:0022625">
    <property type="term" value="C:cytosolic large ribosomal subunit"/>
    <property type="evidence" value="ECO:0007669"/>
    <property type="project" value="TreeGrafter"/>
</dbReference>
<dbReference type="EMBL" id="AZIM01000673">
    <property type="protein sequence ID" value="ETE69868.1"/>
    <property type="molecule type" value="Genomic_DNA"/>
</dbReference>
<keyword evidence="3 8" id="KW-0689">Ribosomal protein</keyword>
<keyword evidence="4" id="KW-0687">Ribonucleoprotein</keyword>
<organism evidence="8 9">
    <name type="scientific">Ophiophagus hannah</name>
    <name type="common">King cobra</name>
    <name type="synonym">Naja hannah</name>
    <dbReference type="NCBI Taxonomy" id="8665"/>
    <lineage>
        <taxon>Eukaryota</taxon>
        <taxon>Metazoa</taxon>
        <taxon>Chordata</taxon>
        <taxon>Craniata</taxon>
        <taxon>Vertebrata</taxon>
        <taxon>Euteleostomi</taxon>
        <taxon>Lepidosauria</taxon>
        <taxon>Squamata</taxon>
        <taxon>Bifurcata</taxon>
        <taxon>Unidentata</taxon>
        <taxon>Episquamata</taxon>
        <taxon>Toxicofera</taxon>
        <taxon>Serpentes</taxon>
        <taxon>Colubroidea</taxon>
        <taxon>Elapidae</taxon>
        <taxon>Elapinae</taxon>
        <taxon>Ophiophagus</taxon>
    </lineage>
</organism>
<accession>V8P782</accession>
<dbReference type="InterPro" id="IPR043141">
    <property type="entry name" value="Ribosomal_uL10-like_sf"/>
</dbReference>
<dbReference type="InterPro" id="IPR050323">
    <property type="entry name" value="Ribosomal_protein_uL10"/>
</dbReference>
<dbReference type="PANTHER" id="PTHR45699:SF3">
    <property type="entry name" value="LARGE RIBOSOMAL SUBUNIT PROTEIN UL10"/>
    <property type="match status" value="1"/>
</dbReference>
<dbReference type="GO" id="GO:0070180">
    <property type="term" value="F:large ribosomal subunit rRNA binding"/>
    <property type="evidence" value="ECO:0007669"/>
    <property type="project" value="TreeGrafter"/>
</dbReference>
<evidence type="ECO:0000313" key="9">
    <source>
        <dbReference type="Proteomes" id="UP000018936"/>
    </source>
</evidence>
<comment type="similarity">
    <text evidence="2">Belongs to the universal ribosomal protein uL10 family.</text>
</comment>
<dbReference type="Proteomes" id="UP000018936">
    <property type="component" value="Unassembled WGS sequence"/>
</dbReference>
<dbReference type="GO" id="GO:0003735">
    <property type="term" value="F:structural constituent of ribosome"/>
    <property type="evidence" value="ECO:0007669"/>
    <property type="project" value="TreeGrafter"/>
</dbReference>
<evidence type="ECO:0000256" key="4">
    <source>
        <dbReference type="ARBA" id="ARBA00023274"/>
    </source>
</evidence>
<comment type="caution">
    <text evidence="8">The sequence shown here is derived from an EMBL/GenBank/DDBJ whole genome shotgun (WGS) entry which is preliminary data.</text>
</comment>
<evidence type="ECO:0000256" key="2">
    <source>
        <dbReference type="ARBA" id="ARBA00008889"/>
    </source>
</evidence>
<gene>
    <name evidence="8" type="primary">RPLP0</name>
    <name evidence="8" type="ORF">L345_04327</name>
</gene>